<evidence type="ECO:0000313" key="3">
    <source>
        <dbReference type="Proteomes" id="UP000197468"/>
    </source>
</evidence>
<feature type="domain" description="Oxidoreductase molybdopterin-binding" evidence="1">
    <location>
        <begin position="41"/>
        <end position="180"/>
    </location>
</feature>
<name>A0A246J302_9BURK</name>
<dbReference type="InterPro" id="IPR000572">
    <property type="entry name" value="OxRdtase_Mopterin-bd_dom"/>
</dbReference>
<dbReference type="EMBL" id="NIOF01000010">
    <property type="protein sequence ID" value="OWQ86965.1"/>
    <property type="molecule type" value="Genomic_DNA"/>
</dbReference>
<accession>A0A246J302</accession>
<dbReference type="AlphaFoldDB" id="A0A246J302"/>
<gene>
    <name evidence="2" type="ORF">CDN99_19905</name>
</gene>
<reference evidence="2 3" key="1">
    <citation type="journal article" date="2008" name="Int. J. Syst. Evol. Microbiol.">
        <title>Description of Roseateles aquatilis sp. nov. and Roseateles terrae sp. nov., in the class Betaproteobacteria, and emended description of the genus Roseateles.</title>
        <authorList>
            <person name="Gomila M."/>
            <person name="Bowien B."/>
            <person name="Falsen E."/>
            <person name="Moore E.R."/>
            <person name="Lalucat J."/>
        </authorList>
    </citation>
    <scope>NUCLEOTIDE SEQUENCE [LARGE SCALE GENOMIC DNA]</scope>
    <source>
        <strain evidence="2 3">CCUG 48205</strain>
    </source>
</reference>
<dbReference type="SUPFAM" id="SSF56524">
    <property type="entry name" value="Oxidoreductase molybdopterin-binding domain"/>
    <property type="match status" value="1"/>
</dbReference>
<evidence type="ECO:0000313" key="2">
    <source>
        <dbReference type="EMBL" id="OWQ86965.1"/>
    </source>
</evidence>
<sequence>MSFPLHRTHRPSRVNWIAARVVALSLVVAGLSAWAGPRSETVRIAGAVKTPLDLTVADLRAFPPDQIASFTTMKRLDGQEVASTVRGVKLSAVIERAGVVAPGRNDWKSLIVLASATDGYKVSFSWPELINTAVGAGVLVVFERDGQPLADDQGRIALVSANDLRTGPRHVKWLDRIELRQP</sequence>
<dbReference type="Pfam" id="PF00174">
    <property type="entry name" value="Oxidored_molyb"/>
    <property type="match status" value="1"/>
</dbReference>
<dbReference type="Proteomes" id="UP000197468">
    <property type="component" value="Unassembled WGS sequence"/>
</dbReference>
<dbReference type="OrthoDB" id="5366082at2"/>
<evidence type="ECO:0000259" key="1">
    <source>
        <dbReference type="Pfam" id="PF00174"/>
    </source>
</evidence>
<proteinExistence type="predicted"/>
<protein>
    <recommendedName>
        <fullName evidence="1">Oxidoreductase molybdopterin-binding domain-containing protein</fullName>
    </recommendedName>
</protein>
<dbReference type="RefSeq" id="WP_088386633.1">
    <property type="nucleotide sequence ID" value="NZ_NIOF01000010.1"/>
</dbReference>
<keyword evidence="3" id="KW-1185">Reference proteome</keyword>
<comment type="caution">
    <text evidence="2">The sequence shown here is derived from an EMBL/GenBank/DDBJ whole genome shotgun (WGS) entry which is preliminary data.</text>
</comment>
<organism evidence="2 3">
    <name type="scientific">Roseateles aquatilis</name>
    <dbReference type="NCBI Taxonomy" id="431061"/>
    <lineage>
        <taxon>Bacteria</taxon>
        <taxon>Pseudomonadati</taxon>
        <taxon>Pseudomonadota</taxon>
        <taxon>Betaproteobacteria</taxon>
        <taxon>Burkholderiales</taxon>
        <taxon>Sphaerotilaceae</taxon>
        <taxon>Roseateles</taxon>
    </lineage>
</organism>
<dbReference type="Gene3D" id="3.90.420.10">
    <property type="entry name" value="Oxidoreductase, molybdopterin-binding domain"/>
    <property type="match status" value="1"/>
</dbReference>
<dbReference type="InterPro" id="IPR036374">
    <property type="entry name" value="OxRdtase_Mopterin-bd_sf"/>
</dbReference>